<name>A0AAV7DXF0_ARIFI</name>
<organism evidence="1 2">
    <name type="scientific">Aristolochia fimbriata</name>
    <name type="common">White veined hardy Dutchman's pipe vine</name>
    <dbReference type="NCBI Taxonomy" id="158543"/>
    <lineage>
        <taxon>Eukaryota</taxon>
        <taxon>Viridiplantae</taxon>
        <taxon>Streptophyta</taxon>
        <taxon>Embryophyta</taxon>
        <taxon>Tracheophyta</taxon>
        <taxon>Spermatophyta</taxon>
        <taxon>Magnoliopsida</taxon>
        <taxon>Magnoliidae</taxon>
        <taxon>Piperales</taxon>
        <taxon>Aristolochiaceae</taxon>
        <taxon>Aristolochia</taxon>
    </lineage>
</organism>
<accession>A0AAV7DXF0</accession>
<protein>
    <submittedName>
        <fullName evidence="1">Uncharacterized protein</fullName>
    </submittedName>
</protein>
<dbReference type="EMBL" id="JAINDJ010000008">
    <property type="protein sequence ID" value="KAG9439887.1"/>
    <property type="molecule type" value="Genomic_DNA"/>
</dbReference>
<dbReference type="Proteomes" id="UP000825729">
    <property type="component" value="Unassembled WGS sequence"/>
</dbReference>
<dbReference type="AlphaFoldDB" id="A0AAV7DXF0"/>
<proteinExistence type="predicted"/>
<sequence>MLPSYTPCGLPWCEGDNKSPINQFKQTHSSKNGTWGFGAEEKYNQMVEVKEAAFEIGYVDEAKIVESILGYRSGYIKGQGTTQPRIIRGSQSSSTATHFEEKLCEYSQEIQSLKEKNASMREEHS</sequence>
<evidence type="ECO:0000313" key="2">
    <source>
        <dbReference type="Proteomes" id="UP000825729"/>
    </source>
</evidence>
<reference evidence="1 2" key="1">
    <citation type="submission" date="2021-07" db="EMBL/GenBank/DDBJ databases">
        <title>The Aristolochia fimbriata genome: insights into angiosperm evolution, floral development and chemical biosynthesis.</title>
        <authorList>
            <person name="Jiao Y."/>
        </authorList>
    </citation>
    <scope>NUCLEOTIDE SEQUENCE [LARGE SCALE GENOMIC DNA]</scope>
    <source>
        <strain evidence="1">IBCAS-2021</strain>
        <tissue evidence="1">Leaf</tissue>
    </source>
</reference>
<gene>
    <name evidence="1" type="ORF">H6P81_020052</name>
</gene>
<keyword evidence="2" id="KW-1185">Reference proteome</keyword>
<evidence type="ECO:0000313" key="1">
    <source>
        <dbReference type="EMBL" id="KAG9439887.1"/>
    </source>
</evidence>
<comment type="caution">
    <text evidence="1">The sequence shown here is derived from an EMBL/GenBank/DDBJ whole genome shotgun (WGS) entry which is preliminary data.</text>
</comment>